<comment type="caution">
    <text evidence="1">The sequence shown here is derived from an EMBL/GenBank/DDBJ whole genome shotgun (WGS) entry which is preliminary data.</text>
</comment>
<name>A0AAV5VPA8_9BILA</name>
<dbReference type="EMBL" id="BTSY01000003">
    <property type="protein sequence ID" value="GMT20507.1"/>
    <property type="molecule type" value="Genomic_DNA"/>
</dbReference>
<gene>
    <name evidence="1" type="ORF">PFISCL1PPCAC_11804</name>
</gene>
<accession>A0AAV5VPA8</accession>
<feature type="non-terminal residue" evidence="1">
    <location>
        <position position="1"/>
    </location>
</feature>
<sequence length="176" mass="20337">RWNEDTEEKVNYIFGVDCTIPVKQYELVKSTLSTTTTSPKFVIYSVVEIDDCEDRKENQHSKKESMEFKVRSVKTYKKAGIKMQLGDIALFESAFWKENVISDVKQDKREDVYEAHAEYNKQALGLLAHRLGLIKAAVKNIDKVYHFAFTGTDCDDITVTEATQEGFIKEFQYLLE</sequence>
<reference evidence="1" key="1">
    <citation type="submission" date="2023-10" db="EMBL/GenBank/DDBJ databases">
        <title>Genome assembly of Pristionchus species.</title>
        <authorList>
            <person name="Yoshida K."/>
            <person name="Sommer R.J."/>
        </authorList>
    </citation>
    <scope>NUCLEOTIDE SEQUENCE</scope>
    <source>
        <strain evidence="1">RS5133</strain>
    </source>
</reference>
<dbReference type="AlphaFoldDB" id="A0AAV5VPA8"/>
<proteinExistence type="predicted"/>
<keyword evidence="2" id="KW-1185">Reference proteome</keyword>
<evidence type="ECO:0000313" key="1">
    <source>
        <dbReference type="EMBL" id="GMT20507.1"/>
    </source>
</evidence>
<evidence type="ECO:0000313" key="2">
    <source>
        <dbReference type="Proteomes" id="UP001432322"/>
    </source>
</evidence>
<protein>
    <submittedName>
        <fullName evidence="1">Uncharacterized protein</fullName>
    </submittedName>
</protein>
<dbReference type="Proteomes" id="UP001432322">
    <property type="component" value="Unassembled WGS sequence"/>
</dbReference>
<organism evidence="1 2">
    <name type="scientific">Pristionchus fissidentatus</name>
    <dbReference type="NCBI Taxonomy" id="1538716"/>
    <lineage>
        <taxon>Eukaryota</taxon>
        <taxon>Metazoa</taxon>
        <taxon>Ecdysozoa</taxon>
        <taxon>Nematoda</taxon>
        <taxon>Chromadorea</taxon>
        <taxon>Rhabditida</taxon>
        <taxon>Rhabditina</taxon>
        <taxon>Diplogasteromorpha</taxon>
        <taxon>Diplogasteroidea</taxon>
        <taxon>Neodiplogasteridae</taxon>
        <taxon>Pristionchus</taxon>
    </lineage>
</organism>